<sequence length="34" mass="3899">MICPHSLHGTRYALKLFDDLSTQELICTTSLYVQ</sequence>
<name>A0A0A9CC64_ARUDO</name>
<proteinExistence type="predicted"/>
<accession>A0A0A9CC64</accession>
<evidence type="ECO:0000313" key="1">
    <source>
        <dbReference type="EMBL" id="JAD72038.1"/>
    </source>
</evidence>
<protein>
    <submittedName>
        <fullName evidence="1">Uncharacterized protein</fullName>
    </submittedName>
</protein>
<reference evidence="1" key="2">
    <citation type="journal article" date="2015" name="Data Brief">
        <title>Shoot transcriptome of the giant reed, Arundo donax.</title>
        <authorList>
            <person name="Barrero R.A."/>
            <person name="Guerrero F.D."/>
            <person name="Moolhuijzen P."/>
            <person name="Goolsby J.A."/>
            <person name="Tidwell J."/>
            <person name="Bellgard S.E."/>
            <person name="Bellgard M.I."/>
        </authorList>
    </citation>
    <scope>NUCLEOTIDE SEQUENCE</scope>
    <source>
        <tissue evidence="1">Shoot tissue taken approximately 20 cm above the soil surface</tissue>
    </source>
</reference>
<organism evidence="1">
    <name type="scientific">Arundo donax</name>
    <name type="common">Giant reed</name>
    <name type="synonym">Donax arundinaceus</name>
    <dbReference type="NCBI Taxonomy" id="35708"/>
    <lineage>
        <taxon>Eukaryota</taxon>
        <taxon>Viridiplantae</taxon>
        <taxon>Streptophyta</taxon>
        <taxon>Embryophyta</taxon>
        <taxon>Tracheophyta</taxon>
        <taxon>Spermatophyta</taxon>
        <taxon>Magnoliopsida</taxon>
        <taxon>Liliopsida</taxon>
        <taxon>Poales</taxon>
        <taxon>Poaceae</taxon>
        <taxon>PACMAD clade</taxon>
        <taxon>Arundinoideae</taxon>
        <taxon>Arundineae</taxon>
        <taxon>Arundo</taxon>
    </lineage>
</organism>
<dbReference type="EMBL" id="GBRH01225857">
    <property type="protein sequence ID" value="JAD72038.1"/>
    <property type="molecule type" value="Transcribed_RNA"/>
</dbReference>
<dbReference type="AlphaFoldDB" id="A0A0A9CC64"/>
<reference evidence="1" key="1">
    <citation type="submission" date="2014-09" db="EMBL/GenBank/DDBJ databases">
        <authorList>
            <person name="Magalhaes I.L.F."/>
            <person name="Oliveira U."/>
            <person name="Santos F.R."/>
            <person name="Vidigal T.H.D.A."/>
            <person name="Brescovit A.D."/>
            <person name="Santos A.J."/>
        </authorList>
    </citation>
    <scope>NUCLEOTIDE SEQUENCE</scope>
    <source>
        <tissue evidence="1">Shoot tissue taken approximately 20 cm above the soil surface</tissue>
    </source>
</reference>